<dbReference type="OrthoDB" id="5192877at2"/>
<dbReference type="InterPro" id="IPR046672">
    <property type="entry name" value="DUF6542"/>
</dbReference>
<sequence>MPVDQQSVLPNVRGIPWWGAVLVAAIFTAVGAVIDANQNDSLGSVFNFFYLVGCVLAVLAVRRRALFTAVAQPPLIAFGVGVITLYGLNADDASGLKSLIFKVLLPIANDFPWILVTFLVTLALGVGRWYTTRGQAETESPTTKRRAPRSAASRAPRKASSKTSTAQRSAPKDGAAAHGSATRNADRKGSAAGSATKSGATGARPSRATKSQSDKPTRSRRAPAPADEPRTRRAPADDKGRERPTRERPARDHRGDMPEGTTTDRSSRRDDAPQRSREAADPRRERPTRDDAARQHPPRNAATQDPRRRATAGQVQRTAAGERLDGHTTVHASAAADLDRYEPATRSAGSAVYQTTRARNQR</sequence>
<keyword evidence="5" id="KW-1185">Reference proteome</keyword>
<keyword evidence="2" id="KW-1133">Transmembrane helix</keyword>
<feature type="region of interest" description="Disordered" evidence="1">
    <location>
        <begin position="134"/>
        <end position="362"/>
    </location>
</feature>
<evidence type="ECO:0000313" key="5">
    <source>
        <dbReference type="Proteomes" id="UP000005038"/>
    </source>
</evidence>
<feature type="transmembrane region" description="Helical" evidence="2">
    <location>
        <begin position="67"/>
        <end position="90"/>
    </location>
</feature>
<feature type="domain" description="DUF6542" evidence="3">
    <location>
        <begin position="14"/>
        <end position="133"/>
    </location>
</feature>
<feature type="transmembrane region" description="Helical" evidence="2">
    <location>
        <begin position="41"/>
        <end position="61"/>
    </location>
</feature>
<accession>H5TRI6</accession>
<evidence type="ECO:0000256" key="2">
    <source>
        <dbReference type="SAM" id="Phobius"/>
    </source>
</evidence>
<keyword evidence="2" id="KW-0472">Membrane</keyword>
<dbReference type="EMBL" id="BAFB01000195">
    <property type="protein sequence ID" value="GAB36094.1"/>
    <property type="molecule type" value="Genomic_DNA"/>
</dbReference>
<comment type="caution">
    <text evidence="4">The sequence shown here is derived from an EMBL/GenBank/DDBJ whole genome shotgun (WGS) entry which is preliminary data.</text>
</comment>
<feature type="compositionally biased region" description="Basic and acidic residues" evidence="1">
    <location>
        <begin position="227"/>
        <end position="257"/>
    </location>
</feature>
<feature type="transmembrane region" description="Helical" evidence="2">
    <location>
        <begin position="15"/>
        <end position="34"/>
    </location>
</feature>
<feature type="compositionally biased region" description="Polar residues" evidence="1">
    <location>
        <begin position="352"/>
        <end position="362"/>
    </location>
</feature>
<dbReference type="STRING" id="1108044.GOOTI_195_00270"/>
<dbReference type="Proteomes" id="UP000005038">
    <property type="component" value="Unassembled WGS sequence"/>
</dbReference>
<protein>
    <recommendedName>
        <fullName evidence="3">DUF6542 domain-containing protein</fullName>
    </recommendedName>
</protein>
<keyword evidence="2" id="KW-0812">Transmembrane</keyword>
<gene>
    <name evidence="4" type="ORF">GOOTI_195_00270</name>
</gene>
<dbReference type="Pfam" id="PF20177">
    <property type="entry name" value="DUF6542"/>
    <property type="match status" value="1"/>
</dbReference>
<evidence type="ECO:0000313" key="4">
    <source>
        <dbReference type="EMBL" id="GAB36094.1"/>
    </source>
</evidence>
<evidence type="ECO:0000256" key="1">
    <source>
        <dbReference type="SAM" id="MobiDB-lite"/>
    </source>
</evidence>
<feature type="compositionally biased region" description="Low complexity" evidence="1">
    <location>
        <begin position="190"/>
        <end position="203"/>
    </location>
</feature>
<reference evidence="4" key="1">
    <citation type="submission" date="2012-02" db="EMBL/GenBank/DDBJ databases">
        <title>Whole genome shotgun sequence of Gordonia otitidis NBRC 100426.</title>
        <authorList>
            <person name="Yoshida I."/>
            <person name="Hosoyama A."/>
            <person name="Tsuchikane K."/>
            <person name="Katsumata H."/>
            <person name="Yamazaki S."/>
            <person name="Fujita N."/>
        </authorList>
    </citation>
    <scope>NUCLEOTIDE SEQUENCE [LARGE SCALE GENOMIC DNA]</scope>
    <source>
        <strain evidence="4">NBRC 100426</strain>
    </source>
</reference>
<name>H5TRI6_GORO1</name>
<feature type="transmembrane region" description="Helical" evidence="2">
    <location>
        <begin position="111"/>
        <end position="130"/>
    </location>
</feature>
<proteinExistence type="predicted"/>
<dbReference type="AlphaFoldDB" id="H5TRI6"/>
<feature type="compositionally biased region" description="Basic and acidic residues" evidence="1">
    <location>
        <begin position="265"/>
        <end position="294"/>
    </location>
</feature>
<organism evidence="4 5">
    <name type="scientific">Gordonia otitidis (strain DSM 44809 / CCUG 52243 / JCM 12355 / NBRC 100426 / IFM 10032)</name>
    <dbReference type="NCBI Taxonomy" id="1108044"/>
    <lineage>
        <taxon>Bacteria</taxon>
        <taxon>Bacillati</taxon>
        <taxon>Actinomycetota</taxon>
        <taxon>Actinomycetes</taxon>
        <taxon>Mycobacteriales</taxon>
        <taxon>Gordoniaceae</taxon>
        <taxon>Gordonia</taxon>
    </lineage>
</organism>
<evidence type="ECO:0000259" key="3">
    <source>
        <dbReference type="Pfam" id="PF20177"/>
    </source>
</evidence>